<dbReference type="VEuPathDB" id="TriTrypDB:TRSC58_00692"/>
<organism evidence="2 3">
    <name type="scientific">Trypanosoma rangeli SC58</name>
    <dbReference type="NCBI Taxonomy" id="429131"/>
    <lineage>
        <taxon>Eukaryota</taxon>
        <taxon>Discoba</taxon>
        <taxon>Euglenozoa</taxon>
        <taxon>Kinetoplastea</taxon>
        <taxon>Metakinetoplastina</taxon>
        <taxon>Trypanosomatida</taxon>
        <taxon>Trypanosomatidae</taxon>
        <taxon>Trypanosoma</taxon>
        <taxon>Herpetosoma</taxon>
    </lineage>
</organism>
<keyword evidence="3" id="KW-1185">Reference proteome</keyword>
<feature type="transmembrane region" description="Helical" evidence="1">
    <location>
        <begin position="29"/>
        <end position="48"/>
    </location>
</feature>
<keyword evidence="1" id="KW-1133">Transmembrane helix</keyword>
<evidence type="ECO:0000313" key="2">
    <source>
        <dbReference type="EMBL" id="ESL11554.1"/>
    </source>
</evidence>
<reference evidence="2 3" key="1">
    <citation type="submission" date="2013-07" db="EMBL/GenBank/DDBJ databases">
        <authorList>
            <person name="Stoco P.H."/>
            <person name="Wagner G."/>
            <person name="Gerber A."/>
            <person name="Zaha A."/>
            <person name="Thompson C."/>
            <person name="Bartholomeu D.C."/>
            <person name="Luckemeyer D.D."/>
            <person name="Bahia D."/>
            <person name="Loreto E."/>
            <person name="Prestes E.B."/>
            <person name="Lima F.M."/>
            <person name="Rodrigues-Luiz G."/>
            <person name="Vallejo G.A."/>
            <person name="Filho J.F."/>
            <person name="Monteiro K.M."/>
            <person name="Tyler K.M."/>
            <person name="de Almeida L.G."/>
            <person name="Ortiz M.F."/>
            <person name="Siervo M.A."/>
            <person name="de Moraes M.H."/>
            <person name="Cunha O.L."/>
            <person name="Mendonca-Neto R."/>
            <person name="Silva R."/>
            <person name="Teixeira S.M."/>
            <person name="Murta S.M."/>
            <person name="Sincero T.C."/>
            <person name="Mendes T.A."/>
            <person name="Urmenyi T.P."/>
            <person name="Silva V.G."/>
            <person name="da Rocha W.D."/>
            <person name="Andersson B."/>
            <person name="Romanha A.J."/>
            <person name="Steindel M."/>
            <person name="de Vasconcelos A.T."/>
            <person name="Grisard E.C."/>
        </authorList>
    </citation>
    <scope>NUCLEOTIDE SEQUENCE [LARGE SCALE GENOMIC DNA]</scope>
    <source>
        <strain evidence="2 3">SC58</strain>
    </source>
</reference>
<evidence type="ECO:0000256" key="1">
    <source>
        <dbReference type="SAM" id="Phobius"/>
    </source>
</evidence>
<dbReference type="EMBL" id="AUPL01000692">
    <property type="protein sequence ID" value="ESL11554.1"/>
    <property type="molecule type" value="Genomic_DNA"/>
</dbReference>
<evidence type="ECO:0000313" key="3">
    <source>
        <dbReference type="Proteomes" id="UP000031737"/>
    </source>
</evidence>
<protein>
    <submittedName>
        <fullName evidence="2">Uncharacterized protein</fullName>
    </submittedName>
</protein>
<keyword evidence="1" id="KW-0472">Membrane</keyword>
<keyword evidence="1" id="KW-0812">Transmembrane</keyword>
<gene>
    <name evidence="2" type="ORF">TRSC58_00692</name>
</gene>
<comment type="caution">
    <text evidence="2">The sequence shown here is derived from an EMBL/GenBank/DDBJ whole genome shotgun (WGS) entry which is preliminary data.</text>
</comment>
<accession>A0A061J9I5</accession>
<feature type="transmembrane region" description="Helical" evidence="1">
    <location>
        <begin position="213"/>
        <end position="234"/>
    </location>
</feature>
<name>A0A061J9I5_TRYRA</name>
<proteinExistence type="predicted"/>
<dbReference type="OrthoDB" id="10511279at2759"/>
<sequence length="367" mass="40535">MSVGLVCFILLFIILFSKSSMFGLFSPFFFLVASVCASFVCHVGRWYAACIECTRTSLRNLYDHATDFGVCDCAKDRGKNKMSYAEINETSAQEVEKEGLHRPLTAMKRPRPSTEDSAPLREILKAFGQRATALDVEVATCGNPPDELQAKLWTLILDIRPYVLVALTSNVLAVPLEMKKLCHAGSRRVLRYAWLALRIYISVSRIAAVVPGILLHSILTLLSLLPVLGAPCPLGKANEEILFKGIHQAFVLLSSRSPSLFQQLCCALLRDDTMGAFIFPQIAGIRCSYGRCIIKISDPPVINGVSSDAESLFVSTIVADSMYEGVCVARGLCNIMTELFESNIPFQLNLDERYVVLRLGYSVLSLF</sequence>
<dbReference type="AlphaFoldDB" id="A0A061J9I5"/>
<dbReference type="Proteomes" id="UP000031737">
    <property type="component" value="Unassembled WGS sequence"/>
</dbReference>